<dbReference type="Proteomes" id="UP000462363">
    <property type="component" value="Unassembled WGS sequence"/>
</dbReference>
<name>A0A844FAD0_CLOSV</name>
<protein>
    <submittedName>
        <fullName evidence="2">Uncharacterized protein</fullName>
    </submittedName>
</protein>
<reference evidence="2 3" key="1">
    <citation type="submission" date="2019-08" db="EMBL/GenBank/DDBJ databases">
        <title>In-depth cultivation of the pig gut microbiome towards novel bacterial diversity and tailored functional studies.</title>
        <authorList>
            <person name="Wylensek D."/>
            <person name="Hitch T.C.A."/>
            <person name="Clavel T."/>
        </authorList>
    </citation>
    <scope>NUCLEOTIDE SEQUENCE [LARGE SCALE GENOMIC DNA]</scope>
    <source>
        <strain evidence="2 3">BL-389-WT-3D</strain>
    </source>
</reference>
<dbReference type="RefSeq" id="WP_004605055.1">
    <property type="nucleotide sequence ID" value="NZ_AP024846.1"/>
</dbReference>
<dbReference type="EMBL" id="VUMB01000004">
    <property type="protein sequence ID" value="MSS39234.1"/>
    <property type="molecule type" value="Genomic_DNA"/>
</dbReference>
<sequence length="84" mass="9524">MSQEKVDRYKKEKANRKKNLKKEKFQNILRKCVVGVVGLVLIGWIGYSAYGTYESNKPKDKVQIDYTAVKDLTQNLADAAEAGE</sequence>
<comment type="caution">
    <text evidence="2">The sequence shown here is derived from an EMBL/GenBank/DDBJ whole genome shotgun (WGS) entry which is preliminary data.</text>
</comment>
<evidence type="ECO:0000313" key="3">
    <source>
        <dbReference type="Proteomes" id="UP000462363"/>
    </source>
</evidence>
<dbReference type="GeneID" id="62697626"/>
<dbReference type="AlphaFoldDB" id="A0A844FAD0"/>
<feature type="transmembrane region" description="Helical" evidence="1">
    <location>
        <begin position="28"/>
        <end position="50"/>
    </location>
</feature>
<gene>
    <name evidence="2" type="ORF">FYJ37_02395</name>
</gene>
<evidence type="ECO:0000256" key="1">
    <source>
        <dbReference type="SAM" id="Phobius"/>
    </source>
</evidence>
<accession>A0A844FAD0</accession>
<organism evidence="2 3">
    <name type="scientific">Clostridium scindens (strain JCM 10418 / VPI 12708)</name>
    <dbReference type="NCBI Taxonomy" id="29347"/>
    <lineage>
        <taxon>Bacteria</taxon>
        <taxon>Bacillati</taxon>
        <taxon>Bacillota</taxon>
        <taxon>Clostridia</taxon>
        <taxon>Lachnospirales</taxon>
        <taxon>Lachnospiraceae</taxon>
    </lineage>
</organism>
<keyword evidence="1" id="KW-0472">Membrane</keyword>
<evidence type="ECO:0000313" key="2">
    <source>
        <dbReference type="EMBL" id="MSS39234.1"/>
    </source>
</evidence>
<proteinExistence type="predicted"/>
<keyword evidence="1" id="KW-0812">Transmembrane</keyword>
<keyword evidence="1" id="KW-1133">Transmembrane helix</keyword>